<evidence type="ECO:0008006" key="3">
    <source>
        <dbReference type="Google" id="ProtNLM"/>
    </source>
</evidence>
<organism evidence="1 2">
    <name type="scientific">Piscibacillus halophilus</name>
    <dbReference type="NCBI Taxonomy" id="571933"/>
    <lineage>
        <taxon>Bacteria</taxon>
        <taxon>Bacillati</taxon>
        <taxon>Bacillota</taxon>
        <taxon>Bacilli</taxon>
        <taxon>Bacillales</taxon>
        <taxon>Bacillaceae</taxon>
        <taxon>Piscibacillus</taxon>
    </lineage>
</organism>
<accession>A0A1H9FYK8</accession>
<proteinExistence type="predicted"/>
<dbReference type="Proteomes" id="UP000199427">
    <property type="component" value="Unassembled WGS sequence"/>
</dbReference>
<evidence type="ECO:0000313" key="1">
    <source>
        <dbReference type="EMBL" id="SEQ43012.1"/>
    </source>
</evidence>
<reference evidence="1 2" key="1">
    <citation type="submission" date="2016-10" db="EMBL/GenBank/DDBJ databases">
        <authorList>
            <person name="de Groot N.N."/>
        </authorList>
    </citation>
    <scope>NUCLEOTIDE SEQUENCE [LARGE SCALE GENOMIC DNA]</scope>
    <source>
        <strain evidence="1 2">DSM 21633</strain>
    </source>
</reference>
<keyword evidence="2" id="KW-1185">Reference proteome</keyword>
<dbReference type="RefSeq" id="WP_091773488.1">
    <property type="nucleotide sequence ID" value="NZ_FOES01000013.1"/>
</dbReference>
<dbReference type="InterPro" id="IPR008930">
    <property type="entry name" value="Terpenoid_cyclase/PrenylTrfase"/>
</dbReference>
<name>A0A1H9FYK8_9BACI</name>
<dbReference type="OrthoDB" id="3286086at2"/>
<evidence type="ECO:0000313" key="2">
    <source>
        <dbReference type="Proteomes" id="UP000199427"/>
    </source>
</evidence>
<dbReference type="EMBL" id="FOES01000013">
    <property type="protein sequence ID" value="SEQ43012.1"/>
    <property type="molecule type" value="Genomic_DNA"/>
</dbReference>
<gene>
    <name evidence="1" type="ORF">SAMN05216362_11362</name>
</gene>
<protein>
    <recommendedName>
        <fullName evidence="3">Prenyltransferase and squalene oxidase repeat-containing protein</fullName>
    </recommendedName>
</protein>
<dbReference type="STRING" id="571933.SAMN05216362_11362"/>
<sequence length="312" mass="36182">MQALKVGIFEKSARWMKRHARPLEAARWSYEFDGGTKEEVLNYLKAFQNDDGGFGHGLEPDFWLPKSNAMATWTAGRILVDLEVSSSHDVIQTMISYLVNTYDSDSGMWASVLPENNNFPHAPWWGYQEGVQKNWMFNPGAELAAFLIHWTDEEDRAWSTGWASVTKAVERLMSADEMDFHEVSNFKQMIKLLKPYQEMFNKTVSYSYNQVVETVESHILKCVEQDPSKWATGYNPLPLDFVDGPEDALVSEFGSLIDQNLDFYIEQMSEEGIWDISWEWGKYPNEFAISRRYWQGIITVDRYKILKTFGRI</sequence>
<dbReference type="SUPFAM" id="SSF48239">
    <property type="entry name" value="Terpenoid cyclases/Protein prenyltransferases"/>
    <property type="match status" value="1"/>
</dbReference>
<dbReference type="AlphaFoldDB" id="A0A1H9FYK8"/>
<dbReference type="Gene3D" id="1.50.10.20">
    <property type="match status" value="1"/>
</dbReference>